<dbReference type="Proteomes" id="UP000297403">
    <property type="component" value="Unassembled WGS sequence"/>
</dbReference>
<protein>
    <submittedName>
        <fullName evidence="3">PucR family transcriptional regulator</fullName>
    </submittedName>
</protein>
<keyword evidence="4" id="KW-1185">Reference proteome</keyword>
<evidence type="ECO:0000259" key="2">
    <source>
        <dbReference type="Pfam" id="PF07905"/>
    </source>
</evidence>
<evidence type="ECO:0000313" key="3">
    <source>
        <dbReference type="EMBL" id="TFC49250.1"/>
    </source>
</evidence>
<feature type="non-terminal residue" evidence="3">
    <location>
        <position position="416"/>
    </location>
</feature>
<proteinExistence type="predicted"/>
<evidence type="ECO:0000256" key="1">
    <source>
        <dbReference type="SAM" id="MobiDB-lite"/>
    </source>
</evidence>
<organism evidence="3 4">
    <name type="scientific">Cryobacterium shii</name>
    <dbReference type="NCBI Taxonomy" id="1259235"/>
    <lineage>
        <taxon>Bacteria</taxon>
        <taxon>Bacillati</taxon>
        <taxon>Actinomycetota</taxon>
        <taxon>Actinomycetes</taxon>
        <taxon>Micrococcales</taxon>
        <taxon>Microbacteriaceae</taxon>
        <taxon>Cryobacterium</taxon>
    </lineage>
</organism>
<sequence>MVTISLVQLQERLGSDLQPVGGGRPARRDLTGVHVSELDDPTPYLGGGELLLTTGIPVAGTDEHVRGYVRRLVDHGVAALGLGLGAGTDHVPPHLADACREAGLALLIVPDGTPFLQVSRAYWDLVGRTEQADYAANLGLQTSLARAATRPGAAASVVKVLAEALGGWAAYLPADGTPESLWPATESRVLPKLREETARLNLAGTHAAATFPLLGTDVVEYSIVAGQRTAGFLAVGAGRALRPADRQLMLTGCMLLSITAQQNWELRRANAILGATAATLLLHGYIDAARLAAAELGLPPLTERVRVLAVTGEQVDLLSTEELADAIAAMSGLSTGEEAAELRRSIRRSSLRCTFDGLSYLVLDESGDPVADPDRSVVSGPAAQPGSGSGSGSVAGPGSGSLAVAVAGPGSGSLAV</sequence>
<evidence type="ECO:0000313" key="4">
    <source>
        <dbReference type="Proteomes" id="UP000297403"/>
    </source>
</evidence>
<dbReference type="AlphaFoldDB" id="A0AAQ2C717"/>
<comment type="caution">
    <text evidence="3">The sequence shown here is derived from an EMBL/GenBank/DDBJ whole genome shotgun (WGS) entry which is preliminary data.</text>
</comment>
<dbReference type="EMBL" id="SOFY01000029">
    <property type="protein sequence ID" value="TFC49250.1"/>
    <property type="molecule type" value="Genomic_DNA"/>
</dbReference>
<reference evidence="3 4" key="1">
    <citation type="submission" date="2019-03" db="EMBL/GenBank/DDBJ databases">
        <title>Genomics of glacier-inhabiting Cryobacterium strains.</title>
        <authorList>
            <person name="Liu Q."/>
            <person name="Xin Y.-H."/>
        </authorList>
    </citation>
    <scope>NUCLEOTIDE SEQUENCE [LARGE SCALE GENOMIC DNA]</scope>
    <source>
        <strain evidence="4">TMT1-22</strain>
    </source>
</reference>
<feature type="region of interest" description="Disordered" evidence="1">
    <location>
        <begin position="369"/>
        <end position="416"/>
    </location>
</feature>
<gene>
    <name evidence="3" type="ORF">E3O49_06325</name>
</gene>
<feature type="domain" description="Purine catabolism PurC-like" evidence="2">
    <location>
        <begin position="15"/>
        <end position="123"/>
    </location>
</feature>
<accession>A0AAQ2C717</accession>
<dbReference type="InterPro" id="IPR012914">
    <property type="entry name" value="PucR_dom"/>
</dbReference>
<dbReference type="RefSeq" id="WP_134451165.1">
    <property type="nucleotide sequence ID" value="NZ_SOFY01000029.1"/>
</dbReference>
<feature type="compositionally biased region" description="Gly residues" evidence="1">
    <location>
        <begin position="387"/>
        <end position="399"/>
    </location>
</feature>
<name>A0AAQ2C717_9MICO</name>
<dbReference type="Pfam" id="PF07905">
    <property type="entry name" value="PucR"/>
    <property type="match status" value="1"/>
</dbReference>
<feature type="compositionally biased region" description="Low complexity" evidence="1">
    <location>
        <begin position="400"/>
        <end position="416"/>
    </location>
</feature>